<feature type="region of interest" description="Disordered" evidence="3">
    <location>
        <begin position="1"/>
        <end position="33"/>
    </location>
</feature>
<organism evidence="5">
    <name type="scientific">viral metagenome</name>
    <dbReference type="NCBI Taxonomy" id="1070528"/>
    <lineage>
        <taxon>unclassified sequences</taxon>
        <taxon>metagenomes</taxon>
        <taxon>organismal metagenomes</taxon>
    </lineage>
</organism>
<keyword evidence="1" id="KW-0547">Nucleotide-binding</keyword>
<dbReference type="InterPro" id="IPR003593">
    <property type="entry name" value="AAA+_ATPase"/>
</dbReference>
<dbReference type="Gene3D" id="3.40.50.300">
    <property type="entry name" value="P-loop containing nucleotide triphosphate hydrolases"/>
    <property type="match status" value="2"/>
</dbReference>
<evidence type="ECO:0000256" key="1">
    <source>
        <dbReference type="ARBA" id="ARBA00022741"/>
    </source>
</evidence>
<dbReference type="PANTHER" id="PTHR43788:SF6">
    <property type="entry name" value="DNA HELICASE B"/>
    <property type="match status" value="1"/>
</dbReference>
<dbReference type="InterPro" id="IPR050534">
    <property type="entry name" value="Coronavir_polyprotein_1ab"/>
</dbReference>
<dbReference type="SUPFAM" id="SSF52540">
    <property type="entry name" value="P-loop containing nucleoside triphosphate hydrolases"/>
    <property type="match status" value="2"/>
</dbReference>
<evidence type="ECO:0000256" key="3">
    <source>
        <dbReference type="SAM" id="MobiDB-lite"/>
    </source>
</evidence>
<dbReference type="AlphaFoldDB" id="A0A6C0IRK9"/>
<keyword evidence="2" id="KW-0067">ATP-binding</keyword>
<name>A0A6C0IRK9_9ZZZZ</name>
<dbReference type="SMART" id="SM00382">
    <property type="entry name" value="AAA"/>
    <property type="match status" value="1"/>
</dbReference>
<evidence type="ECO:0000259" key="4">
    <source>
        <dbReference type="SMART" id="SM00382"/>
    </source>
</evidence>
<dbReference type="InterPro" id="IPR027417">
    <property type="entry name" value="P-loop_NTPase"/>
</dbReference>
<dbReference type="GO" id="GO:0005524">
    <property type="term" value="F:ATP binding"/>
    <property type="evidence" value="ECO:0007669"/>
    <property type="project" value="UniProtKB-KW"/>
</dbReference>
<evidence type="ECO:0000313" key="5">
    <source>
        <dbReference type="EMBL" id="QHT95210.1"/>
    </source>
</evidence>
<protein>
    <recommendedName>
        <fullName evidence="4">AAA+ ATPase domain-containing protein</fullName>
    </recommendedName>
</protein>
<proteinExistence type="predicted"/>
<dbReference type="CDD" id="cd18809">
    <property type="entry name" value="SF1_C_RecD"/>
    <property type="match status" value="1"/>
</dbReference>
<feature type="domain" description="AAA+ ATPase" evidence="4">
    <location>
        <begin position="296"/>
        <end position="448"/>
    </location>
</feature>
<accession>A0A6C0IRK9</accession>
<dbReference type="PANTHER" id="PTHR43788">
    <property type="entry name" value="DNA2/NAM7 HELICASE FAMILY MEMBER"/>
    <property type="match status" value="1"/>
</dbReference>
<sequence>MTSKQTRKKTGKQLNVKTMLFGNKSPKKTKTNGVIEKYKEEKEEEVRRKNTKKKKEEEIMERIVQFYEKKGKHNGRTLPLNIRVLESMRVKPYCYNVVNIERKLYNIIKSFNCNESLINLLPALRGSGSTLVKSNPYKLVEIQESSTPIISYKMAEKIEEKNGLNINFKDKLQAIACKVIYEGGKKSTYVLKTDFDKEIKKILEEERKKKRKKEEDTYDWREEIEKNTVKVKNTKTGEEYITLKTLKYMEERTEKFINGLKNRDNMGLKFDISKMSKINRERMSEEQIRAVKNIVEENLCTLYGPPGAGKSEVIKECVKQFELPGVRVICTAISGQAARNLKGSGGLAEIGTWMKMVRVTDKLFNSVSRQNQIERLIEEQGKSWDAPKLVLILDESSMADMFQLHSTLWKLSHYPEDVKFVLIGDKDQLPSINMGNIFSDILKSGKVLNLELTKIFRQATGAIGTKLLLDDIRNEGRVSTKTIKSIGDRFVIDKLSKEKMKIKDVRILEWVGRKHLKLIKEKETGKYYKNKKYYEDKKYNDTQENSQVEIIREILKKKPLDYINHPENTLCLSPQNGDDMYDDDGFVKKDYHLGVKMLNGICQSICNQYGKKIYLNRKYSLFRVGDRVVYNDNDYTKAHGNFDILKGSNGKIIDVDGMVTENPAKWTVKIKLDSEEKPIEIKVKELYQDWYLGYARTIHKAQGATVNNVILCVNPNHSMWGHYSGWKSRCSGRRLLYVGCSRHVKKLYIITNKERSASMVVHASVSDGERITGLFKEHMVEE</sequence>
<feature type="compositionally biased region" description="Basic residues" evidence="3">
    <location>
        <begin position="1"/>
        <end position="11"/>
    </location>
</feature>
<dbReference type="EMBL" id="MN740236">
    <property type="protein sequence ID" value="QHT95210.1"/>
    <property type="molecule type" value="Genomic_DNA"/>
</dbReference>
<reference evidence="5" key="1">
    <citation type="journal article" date="2020" name="Nature">
        <title>Giant virus diversity and host interactions through global metagenomics.</title>
        <authorList>
            <person name="Schulz F."/>
            <person name="Roux S."/>
            <person name="Paez-Espino D."/>
            <person name="Jungbluth S."/>
            <person name="Walsh D.A."/>
            <person name="Denef V.J."/>
            <person name="McMahon K.D."/>
            <person name="Konstantinidis K.T."/>
            <person name="Eloe-Fadrosh E.A."/>
            <person name="Kyrpides N.C."/>
            <person name="Woyke T."/>
        </authorList>
    </citation>
    <scope>NUCLEOTIDE SEQUENCE</scope>
    <source>
        <strain evidence="5">GVMAG-M-3300024261-37</strain>
    </source>
</reference>
<dbReference type="GO" id="GO:0003678">
    <property type="term" value="F:DNA helicase activity"/>
    <property type="evidence" value="ECO:0007669"/>
    <property type="project" value="UniProtKB-ARBA"/>
</dbReference>
<dbReference type="Pfam" id="PF13604">
    <property type="entry name" value="AAA_30"/>
    <property type="match status" value="1"/>
</dbReference>
<evidence type="ECO:0000256" key="2">
    <source>
        <dbReference type="ARBA" id="ARBA00022840"/>
    </source>
</evidence>